<evidence type="ECO:0000259" key="2">
    <source>
        <dbReference type="PROSITE" id="PS51123"/>
    </source>
</evidence>
<organism evidence="3 4">
    <name type="scientific">Tenacibaculum finnmarkense genomovar ulcerans</name>
    <dbReference type="NCBI Taxonomy" id="2781388"/>
    <lineage>
        <taxon>Bacteria</taxon>
        <taxon>Pseudomonadati</taxon>
        <taxon>Bacteroidota</taxon>
        <taxon>Flavobacteriia</taxon>
        <taxon>Flavobacteriales</taxon>
        <taxon>Flavobacteriaceae</taxon>
        <taxon>Tenacibaculum</taxon>
        <taxon>Tenacibaculum finnmarkense</taxon>
    </lineage>
</organism>
<sequence length="340" mass="39983">MNKQIIYTIILFLCPITLVAQKTTITHKVYFNIDSDEIKTTEKKKLLNFIEANKQKIKHITFIGYCDDNASSNYNLILSKKRATNTKKISLEYFSKNLPFNLKYKGELDIVKNTSSANKQRKENRRVDIICKLITKKSLLKNKTVLKPITKIKKNKTRILNYNDFVNLSENILYDKDKKNKEFKLKQEALDSISRIVTAEEVKDFEKLFFNTKIKRALDTKIRYTLDDRDTWKRVIAIRPTSRKMLYLLSKLMLKFPKLKIKLFAYNYGGNMPNSVRNIHVIKYYKQANKKKIKLAITYLVANGINKNRIAVKTTYKKKWSFSTANHNRKPTVCEIIKLN</sequence>
<evidence type="ECO:0000256" key="1">
    <source>
        <dbReference type="PROSITE-ProRule" id="PRU00473"/>
    </source>
</evidence>
<dbReference type="RefSeq" id="WP_172505429.1">
    <property type="nucleotide sequence ID" value="NZ_OENE01000019.1"/>
</dbReference>
<dbReference type="InterPro" id="IPR050330">
    <property type="entry name" value="Bact_OuterMem_StrucFunc"/>
</dbReference>
<dbReference type="AlphaFoldDB" id="A0A2I2M8V3"/>
<dbReference type="GO" id="GO:0016020">
    <property type="term" value="C:membrane"/>
    <property type="evidence" value="ECO:0007669"/>
    <property type="project" value="UniProtKB-UniRule"/>
</dbReference>
<evidence type="ECO:0000313" key="3">
    <source>
        <dbReference type="EMBL" id="SOU88969.1"/>
    </source>
</evidence>
<dbReference type="SUPFAM" id="SSF103088">
    <property type="entry name" value="OmpA-like"/>
    <property type="match status" value="1"/>
</dbReference>
<accession>A0A2I2M8V3</accession>
<dbReference type="InterPro" id="IPR006665">
    <property type="entry name" value="OmpA-like"/>
</dbReference>
<keyword evidence="1" id="KW-0472">Membrane</keyword>
<protein>
    <recommendedName>
        <fullName evidence="2">OmpA-like domain-containing protein</fullName>
    </recommendedName>
</protein>
<evidence type="ECO:0000313" key="4">
    <source>
        <dbReference type="Proteomes" id="UP000490060"/>
    </source>
</evidence>
<dbReference type="PANTHER" id="PTHR30329:SF21">
    <property type="entry name" value="LIPOPROTEIN YIAD-RELATED"/>
    <property type="match status" value="1"/>
</dbReference>
<reference evidence="3 4" key="1">
    <citation type="submission" date="2017-11" db="EMBL/GenBank/DDBJ databases">
        <authorList>
            <person name="Duchaud E."/>
        </authorList>
    </citation>
    <scope>NUCLEOTIDE SEQUENCE [LARGE SCALE GENOMIC DNA]</scope>
    <source>
        <strain evidence="3 4">TNO010</strain>
    </source>
</reference>
<dbReference type="Pfam" id="PF00691">
    <property type="entry name" value="OmpA"/>
    <property type="match status" value="1"/>
</dbReference>
<dbReference type="Gene3D" id="3.30.1330.60">
    <property type="entry name" value="OmpA-like domain"/>
    <property type="match status" value="1"/>
</dbReference>
<feature type="domain" description="OmpA-like" evidence="2">
    <location>
        <begin position="18"/>
        <end position="135"/>
    </location>
</feature>
<gene>
    <name evidence="3" type="ORF">TNO010_260029</name>
</gene>
<dbReference type="Proteomes" id="UP000490060">
    <property type="component" value="Unassembled WGS sequence"/>
</dbReference>
<dbReference type="PROSITE" id="PS51123">
    <property type="entry name" value="OMPA_2"/>
    <property type="match status" value="1"/>
</dbReference>
<name>A0A2I2M8V3_9FLAO</name>
<proteinExistence type="predicted"/>
<dbReference type="PANTHER" id="PTHR30329">
    <property type="entry name" value="STATOR ELEMENT OF FLAGELLAR MOTOR COMPLEX"/>
    <property type="match status" value="1"/>
</dbReference>
<dbReference type="EMBL" id="OENE01000019">
    <property type="protein sequence ID" value="SOU88969.1"/>
    <property type="molecule type" value="Genomic_DNA"/>
</dbReference>
<dbReference type="InterPro" id="IPR036737">
    <property type="entry name" value="OmpA-like_sf"/>
</dbReference>